<proteinExistence type="predicted"/>
<reference evidence="2" key="1">
    <citation type="submission" date="2019-07" db="EMBL/GenBank/DDBJ databases">
        <authorList>
            <person name="Dittberner H."/>
        </authorList>
    </citation>
    <scope>NUCLEOTIDE SEQUENCE [LARGE SCALE GENOMIC DNA]</scope>
</reference>
<protein>
    <submittedName>
        <fullName evidence="2">Uncharacterized protein</fullName>
    </submittedName>
</protein>
<gene>
    <name evidence="2" type="ORF">ANE_LOCUS9294</name>
</gene>
<evidence type="ECO:0000313" key="2">
    <source>
        <dbReference type="EMBL" id="VVA98849.1"/>
    </source>
</evidence>
<sequence length="54" mass="5942">MAIPDLVEPETRPVDPTILLQTWVVDPEIRVRDNPEKMAETSIAASPSAAGKRE</sequence>
<organism evidence="2 3">
    <name type="scientific">Arabis nemorensis</name>
    <dbReference type="NCBI Taxonomy" id="586526"/>
    <lineage>
        <taxon>Eukaryota</taxon>
        <taxon>Viridiplantae</taxon>
        <taxon>Streptophyta</taxon>
        <taxon>Embryophyta</taxon>
        <taxon>Tracheophyta</taxon>
        <taxon>Spermatophyta</taxon>
        <taxon>Magnoliopsida</taxon>
        <taxon>eudicotyledons</taxon>
        <taxon>Gunneridae</taxon>
        <taxon>Pentapetalae</taxon>
        <taxon>rosids</taxon>
        <taxon>malvids</taxon>
        <taxon>Brassicales</taxon>
        <taxon>Brassicaceae</taxon>
        <taxon>Arabideae</taxon>
        <taxon>Arabis</taxon>
    </lineage>
</organism>
<accession>A0A565BB43</accession>
<dbReference type="AlphaFoldDB" id="A0A565BB43"/>
<keyword evidence="3" id="KW-1185">Reference proteome</keyword>
<evidence type="ECO:0000256" key="1">
    <source>
        <dbReference type="SAM" id="MobiDB-lite"/>
    </source>
</evidence>
<comment type="caution">
    <text evidence="2">The sequence shown here is derived from an EMBL/GenBank/DDBJ whole genome shotgun (WGS) entry which is preliminary data.</text>
</comment>
<name>A0A565BB43_9BRAS</name>
<feature type="region of interest" description="Disordered" evidence="1">
    <location>
        <begin position="33"/>
        <end position="54"/>
    </location>
</feature>
<dbReference type="Proteomes" id="UP000489600">
    <property type="component" value="Unassembled WGS sequence"/>
</dbReference>
<evidence type="ECO:0000313" key="3">
    <source>
        <dbReference type="Proteomes" id="UP000489600"/>
    </source>
</evidence>
<dbReference type="EMBL" id="CABITT030000003">
    <property type="protein sequence ID" value="VVA98849.1"/>
    <property type="molecule type" value="Genomic_DNA"/>
</dbReference>